<evidence type="ECO:0000313" key="2">
    <source>
        <dbReference type="Proteomes" id="UP001501747"/>
    </source>
</evidence>
<dbReference type="EMBL" id="BAABAL010000005">
    <property type="protein sequence ID" value="GAA3992066.1"/>
    <property type="molecule type" value="Genomic_DNA"/>
</dbReference>
<protein>
    <recommendedName>
        <fullName evidence="3">Excreted virulence factor EspC (Type VII ESX diderm)</fullName>
    </recommendedName>
</protein>
<dbReference type="Proteomes" id="UP001501747">
    <property type="component" value="Unassembled WGS sequence"/>
</dbReference>
<evidence type="ECO:0008006" key="3">
    <source>
        <dbReference type="Google" id="ProtNLM"/>
    </source>
</evidence>
<dbReference type="Pfam" id="PF10824">
    <property type="entry name" value="T7SS_ESX_EspC"/>
    <property type="match status" value="1"/>
</dbReference>
<comment type="caution">
    <text evidence="1">The sequence shown here is derived from an EMBL/GenBank/DDBJ whole genome shotgun (WGS) entry which is preliminary data.</text>
</comment>
<dbReference type="RefSeq" id="WP_344871232.1">
    <property type="nucleotide sequence ID" value="NZ_BAABAL010000005.1"/>
</dbReference>
<evidence type="ECO:0000313" key="1">
    <source>
        <dbReference type="EMBL" id="GAA3992066.1"/>
    </source>
</evidence>
<name>A0ABP7R3L9_9PSEU</name>
<dbReference type="InterPro" id="IPR022536">
    <property type="entry name" value="EspC"/>
</dbReference>
<sequence length="109" mass="10745">MVEQGFKVDPATLTSYSTAAPGLADELGKVGSATLGPITSLPADAFGRIGAEVGVGQAFQQAAKATVDGVAAASAGLTGLAGSVAGALKAYQRQDADHAALMRRTQAQG</sequence>
<keyword evidence="2" id="KW-1185">Reference proteome</keyword>
<organism evidence="1 2">
    <name type="scientific">Allokutzneria multivorans</name>
    <dbReference type="NCBI Taxonomy" id="1142134"/>
    <lineage>
        <taxon>Bacteria</taxon>
        <taxon>Bacillati</taxon>
        <taxon>Actinomycetota</taxon>
        <taxon>Actinomycetes</taxon>
        <taxon>Pseudonocardiales</taxon>
        <taxon>Pseudonocardiaceae</taxon>
        <taxon>Allokutzneria</taxon>
    </lineage>
</organism>
<reference evidence="2" key="1">
    <citation type="journal article" date="2019" name="Int. J. Syst. Evol. Microbiol.">
        <title>The Global Catalogue of Microorganisms (GCM) 10K type strain sequencing project: providing services to taxonomists for standard genome sequencing and annotation.</title>
        <authorList>
            <consortium name="The Broad Institute Genomics Platform"/>
            <consortium name="The Broad Institute Genome Sequencing Center for Infectious Disease"/>
            <person name="Wu L."/>
            <person name="Ma J."/>
        </authorList>
    </citation>
    <scope>NUCLEOTIDE SEQUENCE [LARGE SCALE GENOMIC DNA]</scope>
    <source>
        <strain evidence="2">JCM 17342</strain>
    </source>
</reference>
<accession>A0ABP7R3L9</accession>
<gene>
    <name evidence="1" type="ORF">GCM10022247_08940</name>
</gene>
<proteinExistence type="predicted"/>